<evidence type="ECO:0000313" key="3">
    <source>
        <dbReference type="EMBL" id="MCF2531314.1"/>
    </source>
</evidence>
<evidence type="ECO:0000256" key="1">
    <source>
        <dbReference type="SAM" id="MobiDB-lite"/>
    </source>
</evidence>
<accession>A0AA41U6U1</accession>
<keyword evidence="2" id="KW-0472">Membrane</keyword>
<keyword evidence="4" id="KW-1185">Reference proteome</keyword>
<name>A0AA41U6U1_9ACTN</name>
<dbReference type="Proteomes" id="UP001165378">
    <property type="component" value="Unassembled WGS sequence"/>
</dbReference>
<dbReference type="EMBL" id="JAKFHA010000023">
    <property type="protein sequence ID" value="MCF2531314.1"/>
    <property type="molecule type" value="Genomic_DNA"/>
</dbReference>
<proteinExistence type="predicted"/>
<dbReference type="RefSeq" id="WP_235055981.1">
    <property type="nucleotide sequence ID" value="NZ_JAKFHA010000023.1"/>
</dbReference>
<keyword evidence="2" id="KW-1133">Transmembrane helix</keyword>
<gene>
    <name evidence="3" type="ORF">LZ495_29410</name>
</gene>
<feature type="transmembrane region" description="Helical" evidence="2">
    <location>
        <begin position="79"/>
        <end position="97"/>
    </location>
</feature>
<keyword evidence="2" id="KW-0812">Transmembrane</keyword>
<sequence>MKWLVLVPAAIAVAALLSGFLNHQYRQPRGRHKVKMDLEILGLLPKDSGIRTKLLGHIDATIKGIIEVEDSRRRDWQGIWLAVVFLVTSGSLFYGASENDGDWWWLASGAIVAFVGTMGLLVSGPKRQRDIGGSPIDQVDGDQGRDHVKR</sequence>
<dbReference type="AlphaFoldDB" id="A0AA41U6U1"/>
<feature type="transmembrane region" description="Helical" evidence="2">
    <location>
        <begin position="6"/>
        <end position="25"/>
    </location>
</feature>
<evidence type="ECO:0000313" key="4">
    <source>
        <dbReference type="Proteomes" id="UP001165378"/>
    </source>
</evidence>
<feature type="transmembrane region" description="Helical" evidence="2">
    <location>
        <begin position="103"/>
        <end position="122"/>
    </location>
</feature>
<organism evidence="3 4">
    <name type="scientific">Yinghuangia soli</name>
    <dbReference type="NCBI Taxonomy" id="2908204"/>
    <lineage>
        <taxon>Bacteria</taxon>
        <taxon>Bacillati</taxon>
        <taxon>Actinomycetota</taxon>
        <taxon>Actinomycetes</taxon>
        <taxon>Kitasatosporales</taxon>
        <taxon>Streptomycetaceae</taxon>
        <taxon>Yinghuangia</taxon>
    </lineage>
</organism>
<comment type="caution">
    <text evidence="3">The sequence shown here is derived from an EMBL/GenBank/DDBJ whole genome shotgun (WGS) entry which is preliminary data.</text>
</comment>
<feature type="region of interest" description="Disordered" evidence="1">
    <location>
        <begin position="129"/>
        <end position="150"/>
    </location>
</feature>
<evidence type="ECO:0000256" key="2">
    <source>
        <dbReference type="SAM" id="Phobius"/>
    </source>
</evidence>
<protein>
    <submittedName>
        <fullName evidence="3">Uncharacterized protein</fullName>
    </submittedName>
</protein>
<reference evidence="3" key="1">
    <citation type="submission" date="2022-01" db="EMBL/GenBank/DDBJ databases">
        <title>Genome-Based Taxonomic Classification of the Phylum Actinobacteria.</title>
        <authorList>
            <person name="Gao Y."/>
        </authorList>
    </citation>
    <scope>NUCLEOTIDE SEQUENCE</scope>
    <source>
        <strain evidence="3">KLBMP 8922</strain>
    </source>
</reference>